<keyword evidence="3" id="KW-1185">Reference proteome</keyword>
<dbReference type="InterPro" id="IPR014044">
    <property type="entry name" value="CAP_dom"/>
</dbReference>
<feature type="domain" description="SCP" evidence="1">
    <location>
        <begin position="7"/>
        <end position="116"/>
    </location>
</feature>
<protein>
    <recommendedName>
        <fullName evidence="1">SCP domain-containing protein</fullName>
    </recommendedName>
</protein>
<gene>
    <name evidence="2" type="ORF">PCOR1329_LOCUS52394</name>
</gene>
<dbReference type="InterPro" id="IPR035940">
    <property type="entry name" value="CAP_sf"/>
</dbReference>
<name>A0ABN9UWS3_9DINO</name>
<evidence type="ECO:0000259" key="1">
    <source>
        <dbReference type="Pfam" id="PF00188"/>
    </source>
</evidence>
<sequence>MRIRRILELTNSFRQQHALPPLMHHKALARVAAKHAADVADGAAPFSHAGAPERFSSCQGARWVNVAENLARSDGFGRDELPQATVSGWCGSPGHRRNLLGPFDACGIGWAASDAGTIRPTLLALRDARDCPTVYAQTSQVLCEGAIRVANSAPAVCAALGLALSGPAVALGAGALGGALGHGYGLKATSVPLWGCGKAWRWLRPACCSRCGGGGGSLALAADGALLCVDPTRASARPTGTTSSKRQGD</sequence>
<dbReference type="EMBL" id="CAUYUJ010016375">
    <property type="protein sequence ID" value="CAK0864543.1"/>
    <property type="molecule type" value="Genomic_DNA"/>
</dbReference>
<comment type="caution">
    <text evidence="2">The sequence shown here is derived from an EMBL/GenBank/DDBJ whole genome shotgun (WGS) entry which is preliminary data.</text>
</comment>
<evidence type="ECO:0000313" key="2">
    <source>
        <dbReference type="EMBL" id="CAK0864543.1"/>
    </source>
</evidence>
<dbReference type="CDD" id="cd05379">
    <property type="entry name" value="CAP_bacterial"/>
    <property type="match status" value="1"/>
</dbReference>
<reference evidence="2" key="1">
    <citation type="submission" date="2023-10" db="EMBL/GenBank/DDBJ databases">
        <authorList>
            <person name="Chen Y."/>
            <person name="Shah S."/>
            <person name="Dougan E. K."/>
            <person name="Thang M."/>
            <person name="Chan C."/>
        </authorList>
    </citation>
    <scope>NUCLEOTIDE SEQUENCE [LARGE SCALE GENOMIC DNA]</scope>
</reference>
<dbReference type="PANTHER" id="PTHR31157:SF1">
    <property type="entry name" value="SCP DOMAIN-CONTAINING PROTEIN"/>
    <property type="match status" value="1"/>
</dbReference>
<evidence type="ECO:0000313" key="3">
    <source>
        <dbReference type="Proteomes" id="UP001189429"/>
    </source>
</evidence>
<dbReference type="Pfam" id="PF00188">
    <property type="entry name" value="CAP"/>
    <property type="match status" value="1"/>
</dbReference>
<accession>A0ABN9UWS3</accession>
<dbReference type="Proteomes" id="UP001189429">
    <property type="component" value="Unassembled WGS sequence"/>
</dbReference>
<organism evidence="2 3">
    <name type="scientific">Prorocentrum cordatum</name>
    <dbReference type="NCBI Taxonomy" id="2364126"/>
    <lineage>
        <taxon>Eukaryota</taxon>
        <taxon>Sar</taxon>
        <taxon>Alveolata</taxon>
        <taxon>Dinophyceae</taxon>
        <taxon>Prorocentrales</taxon>
        <taxon>Prorocentraceae</taxon>
        <taxon>Prorocentrum</taxon>
    </lineage>
</organism>
<dbReference type="SUPFAM" id="SSF55797">
    <property type="entry name" value="PR-1-like"/>
    <property type="match status" value="1"/>
</dbReference>
<proteinExistence type="predicted"/>
<dbReference type="Gene3D" id="3.40.33.10">
    <property type="entry name" value="CAP"/>
    <property type="match status" value="1"/>
</dbReference>
<dbReference type="PANTHER" id="PTHR31157">
    <property type="entry name" value="SCP DOMAIN-CONTAINING PROTEIN"/>
    <property type="match status" value="1"/>
</dbReference>